<dbReference type="Pfam" id="PF14303">
    <property type="entry name" value="NAM-associated"/>
    <property type="match status" value="1"/>
</dbReference>
<feature type="compositionally biased region" description="Polar residues" evidence="1">
    <location>
        <begin position="90"/>
        <end position="104"/>
    </location>
</feature>
<comment type="caution">
    <text evidence="3">The sequence shown here is derived from an EMBL/GenBank/DDBJ whole genome shotgun (WGS) entry which is preliminary data.</text>
</comment>
<dbReference type="AlphaFoldDB" id="A0A6G0JVB1"/>
<feature type="region of interest" description="Disordered" evidence="1">
    <location>
        <begin position="64"/>
        <end position="104"/>
    </location>
</feature>
<dbReference type="EMBL" id="QXFX01003475">
    <property type="protein sequence ID" value="KAE9068779.1"/>
    <property type="molecule type" value="Genomic_DNA"/>
</dbReference>
<evidence type="ECO:0000313" key="4">
    <source>
        <dbReference type="Proteomes" id="UP000488956"/>
    </source>
</evidence>
<evidence type="ECO:0000313" key="3">
    <source>
        <dbReference type="EMBL" id="KAE9068779.1"/>
    </source>
</evidence>
<evidence type="ECO:0000256" key="1">
    <source>
        <dbReference type="SAM" id="MobiDB-lite"/>
    </source>
</evidence>
<gene>
    <name evidence="3" type="ORF">PF010_g26927</name>
</gene>
<proteinExistence type="predicted"/>
<reference evidence="3 4" key="1">
    <citation type="submission" date="2018-09" db="EMBL/GenBank/DDBJ databases">
        <title>Genomic investigation of the strawberry pathogen Phytophthora fragariae indicates pathogenicity is determined by transcriptional variation in three key races.</title>
        <authorList>
            <person name="Adams T.M."/>
            <person name="Armitage A.D."/>
            <person name="Sobczyk M.K."/>
            <person name="Bates H.J."/>
            <person name="Dunwell J.M."/>
            <person name="Nellist C.F."/>
            <person name="Harrison R.J."/>
        </authorList>
    </citation>
    <scope>NUCLEOTIDE SEQUENCE [LARGE SCALE GENOMIC DNA]</scope>
    <source>
        <strain evidence="3 4">ONT-3</strain>
    </source>
</reference>
<organism evidence="3 4">
    <name type="scientific">Phytophthora fragariae</name>
    <dbReference type="NCBI Taxonomy" id="53985"/>
    <lineage>
        <taxon>Eukaryota</taxon>
        <taxon>Sar</taxon>
        <taxon>Stramenopiles</taxon>
        <taxon>Oomycota</taxon>
        <taxon>Peronosporomycetes</taxon>
        <taxon>Peronosporales</taxon>
        <taxon>Peronosporaceae</taxon>
        <taxon>Phytophthora</taxon>
    </lineage>
</organism>
<dbReference type="Proteomes" id="UP000488956">
    <property type="component" value="Unassembled WGS sequence"/>
</dbReference>
<name>A0A6G0JVB1_9STRA</name>
<accession>A0A6G0JVB1</accession>
<dbReference type="InterPro" id="IPR029466">
    <property type="entry name" value="NAM-associated_C"/>
</dbReference>
<feature type="domain" description="No apical meristem-associated C-terminal" evidence="2">
    <location>
        <begin position="38"/>
        <end position="89"/>
    </location>
</feature>
<evidence type="ECO:0000259" key="2">
    <source>
        <dbReference type="Pfam" id="PF14303"/>
    </source>
</evidence>
<protein>
    <recommendedName>
        <fullName evidence="2">No apical meristem-associated C-terminal domain-containing protein</fullName>
    </recommendedName>
</protein>
<sequence length="104" mass="11414">MAVVQDLNKSGANVEDEVKDAQQYYKETHMTKGVKDNKAFNFLHCWRILSAEPKWKSFRASVGAGISAKTGTSDDSRTAGNPRPPRKQSNKGCNPTGRGQSLSE</sequence>